<dbReference type="PROSITE" id="PS00478">
    <property type="entry name" value="LIM_DOMAIN_1"/>
    <property type="match status" value="3"/>
</dbReference>
<keyword evidence="9" id="KW-1185">Reference proteome</keyword>
<dbReference type="Gene3D" id="2.10.110.10">
    <property type="entry name" value="Cysteine Rich Protein"/>
    <property type="match status" value="4"/>
</dbReference>
<gene>
    <name evidence="8" type="primary">ABSGL_08112.1 scaffold 9591</name>
</gene>
<feature type="region of interest" description="Disordered" evidence="6">
    <location>
        <begin position="203"/>
        <end position="227"/>
    </location>
</feature>
<dbReference type="InterPro" id="IPR001781">
    <property type="entry name" value="Znf_LIM"/>
</dbReference>
<dbReference type="InParanoid" id="A0A163JVM3"/>
<dbReference type="SMART" id="SM00132">
    <property type="entry name" value="LIM"/>
    <property type="match status" value="4"/>
</dbReference>
<dbReference type="Pfam" id="PF00412">
    <property type="entry name" value="LIM"/>
    <property type="match status" value="4"/>
</dbReference>
<feature type="compositionally biased region" description="Polar residues" evidence="6">
    <location>
        <begin position="142"/>
        <end position="169"/>
    </location>
</feature>
<dbReference type="PANTHER" id="PTHR24205">
    <property type="entry name" value="FOUR AND A HALF LIM DOMAINS PROTEIN"/>
    <property type="match status" value="1"/>
</dbReference>
<feature type="region of interest" description="Disordered" evidence="6">
    <location>
        <begin position="40"/>
        <end position="169"/>
    </location>
</feature>
<organism evidence="8">
    <name type="scientific">Absidia glauca</name>
    <name type="common">Pin mould</name>
    <dbReference type="NCBI Taxonomy" id="4829"/>
    <lineage>
        <taxon>Eukaryota</taxon>
        <taxon>Fungi</taxon>
        <taxon>Fungi incertae sedis</taxon>
        <taxon>Mucoromycota</taxon>
        <taxon>Mucoromycotina</taxon>
        <taxon>Mucoromycetes</taxon>
        <taxon>Mucorales</taxon>
        <taxon>Cunninghamellaceae</taxon>
        <taxon>Absidia</taxon>
    </lineage>
</organism>
<dbReference type="EMBL" id="LT553804">
    <property type="protein sequence ID" value="SAM02333.1"/>
    <property type="molecule type" value="Genomic_DNA"/>
</dbReference>
<dbReference type="AlphaFoldDB" id="A0A163JVM3"/>
<evidence type="ECO:0000256" key="5">
    <source>
        <dbReference type="PROSITE-ProRule" id="PRU00125"/>
    </source>
</evidence>
<evidence type="ECO:0000256" key="3">
    <source>
        <dbReference type="ARBA" id="ARBA00022833"/>
    </source>
</evidence>
<evidence type="ECO:0000256" key="1">
    <source>
        <dbReference type="ARBA" id="ARBA00022723"/>
    </source>
</evidence>
<dbReference type="SUPFAM" id="SSF57716">
    <property type="entry name" value="Glucocorticoid receptor-like (DNA-binding domain)"/>
    <property type="match status" value="3"/>
</dbReference>
<feature type="domain" description="LIM zinc-binding" evidence="7">
    <location>
        <begin position="411"/>
        <end position="469"/>
    </location>
</feature>
<feature type="domain" description="LIM zinc-binding" evidence="7">
    <location>
        <begin position="349"/>
        <end position="410"/>
    </location>
</feature>
<protein>
    <recommendedName>
        <fullName evidence="7">LIM zinc-binding domain-containing protein</fullName>
    </recommendedName>
</protein>
<evidence type="ECO:0000256" key="2">
    <source>
        <dbReference type="ARBA" id="ARBA00022737"/>
    </source>
</evidence>
<feature type="domain" description="LIM zinc-binding" evidence="7">
    <location>
        <begin position="225"/>
        <end position="286"/>
    </location>
</feature>
<dbReference type="GO" id="GO:0003712">
    <property type="term" value="F:transcription coregulator activity"/>
    <property type="evidence" value="ECO:0007669"/>
    <property type="project" value="TreeGrafter"/>
</dbReference>
<keyword evidence="3 5" id="KW-0862">Zinc</keyword>
<feature type="domain" description="LIM zinc-binding" evidence="7">
    <location>
        <begin position="287"/>
        <end position="348"/>
    </location>
</feature>
<accession>A0A163JVM3</accession>
<keyword evidence="1 5" id="KW-0479">Metal-binding</keyword>
<evidence type="ECO:0000313" key="8">
    <source>
        <dbReference type="EMBL" id="SAM02333.1"/>
    </source>
</evidence>
<evidence type="ECO:0000256" key="4">
    <source>
        <dbReference type="ARBA" id="ARBA00023038"/>
    </source>
</evidence>
<dbReference type="GO" id="GO:0005634">
    <property type="term" value="C:nucleus"/>
    <property type="evidence" value="ECO:0007669"/>
    <property type="project" value="TreeGrafter"/>
</dbReference>
<dbReference type="Proteomes" id="UP000078561">
    <property type="component" value="Unassembled WGS sequence"/>
</dbReference>
<dbReference type="OMA" id="RIMCASC"/>
<dbReference type="CDD" id="cd08368">
    <property type="entry name" value="LIM"/>
    <property type="match status" value="3"/>
</dbReference>
<dbReference type="PROSITE" id="PS50023">
    <property type="entry name" value="LIM_DOMAIN_2"/>
    <property type="match status" value="4"/>
</dbReference>
<name>A0A163JVM3_ABSGL</name>
<feature type="compositionally biased region" description="Low complexity" evidence="6">
    <location>
        <begin position="85"/>
        <end position="115"/>
    </location>
</feature>
<reference evidence="8" key="1">
    <citation type="submission" date="2016-04" db="EMBL/GenBank/DDBJ databases">
        <authorList>
            <person name="Evans L.H."/>
            <person name="Alamgir A."/>
            <person name="Owens N."/>
            <person name="Weber N.D."/>
            <person name="Virtaneva K."/>
            <person name="Barbian K."/>
            <person name="Babar A."/>
            <person name="Rosenke K."/>
        </authorList>
    </citation>
    <scope>NUCLEOTIDE SEQUENCE [LARGE SCALE GENOMIC DNA]</scope>
    <source>
        <strain evidence="8">CBS 101.48</strain>
    </source>
</reference>
<feature type="compositionally biased region" description="Low complexity" evidence="6">
    <location>
        <begin position="208"/>
        <end position="219"/>
    </location>
</feature>
<keyword evidence="4 5" id="KW-0440">LIM domain</keyword>
<dbReference type="GO" id="GO:0046872">
    <property type="term" value="F:metal ion binding"/>
    <property type="evidence" value="ECO:0007669"/>
    <property type="project" value="UniProtKB-KW"/>
</dbReference>
<keyword evidence="2" id="KW-0677">Repeat</keyword>
<feature type="compositionally biased region" description="Low complexity" evidence="6">
    <location>
        <begin position="53"/>
        <end position="76"/>
    </location>
</feature>
<proteinExistence type="predicted"/>
<evidence type="ECO:0000256" key="6">
    <source>
        <dbReference type="SAM" id="MobiDB-lite"/>
    </source>
</evidence>
<evidence type="ECO:0000259" key="7">
    <source>
        <dbReference type="PROSITE" id="PS50023"/>
    </source>
</evidence>
<dbReference type="STRING" id="4829.A0A163JVM3"/>
<evidence type="ECO:0000313" key="9">
    <source>
        <dbReference type="Proteomes" id="UP000078561"/>
    </source>
</evidence>
<sequence>MATERISQIIPFVKCSDCGANVSLRNLGTHVCSNMPPMPSIPILPPQKKASPYSNTNNTTQTRNNYNNNNNNNNYYSADRPSPPSSTTTTSYSSSSSPPSSTSSSLSSSLRSPYSDPVLDRYPPSPTKNSSSPSPDRYRSPQDTAYNNPSNYGNQDQRSNTSTSGLGNTYKNGKSEIEWGASGSLDSLMADLMDSMNEAIDQCAPSPAQQAQQEQQQQQYHTSSSGCTSCHQPFARHDDPVMYESKRYHEKCFTCFVCRVPLDLRRAHEHQNKLYCQRDFTLVKKKIHCASCNQAIENNQVPLKVLGKYYHPGHVQCYQCQEPLDERSSYREHQGRVYCRRDYRKLTLPKCRGCGKPVEKEAVSSNELQGKWHMSCFGCQTCHQSFPDSTFYVFDNSPYCRRHYHQLNNSLCRSCDDPIEGPCAQTSEGWRFHPPCFTCTVCRYAITDVYYMFERRIYCETHIQELQKQRNVRAEKRRTQFGRI</sequence>
<dbReference type="PANTHER" id="PTHR24205:SF16">
    <property type="entry name" value="GH01042P-RELATED"/>
    <property type="match status" value="1"/>
</dbReference>
<dbReference type="OrthoDB" id="1112565at2759"/>